<feature type="transmembrane region" description="Helical" evidence="1">
    <location>
        <begin position="43"/>
        <end position="62"/>
    </location>
</feature>
<dbReference type="RefSeq" id="WP_146027595.1">
    <property type="nucleotide sequence ID" value="NZ_JBBYHY010000006.1"/>
</dbReference>
<protein>
    <submittedName>
        <fullName evidence="2">Uncharacterized protein</fullName>
    </submittedName>
</protein>
<organism evidence="2 3">
    <name type="scientific">Stenotrophomonas bentonitica</name>
    <dbReference type="NCBI Taxonomy" id="1450134"/>
    <lineage>
        <taxon>Bacteria</taxon>
        <taxon>Pseudomonadati</taxon>
        <taxon>Pseudomonadota</taxon>
        <taxon>Gammaproteobacteria</taxon>
        <taxon>Lysobacterales</taxon>
        <taxon>Lysobacteraceae</taxon>
        <taxon>Stenotrophomonas</taxon>
    </lineage>
</organism>
<comment type="caution">
    <text evidence="2">The sequence shown here is derived from an EMBL/GenBank/DDBJ whole genome shotgun (WGS) entry which is preliminary data.</text>
</comment>
<proteinExistence type="predicted"/>
<evidence type="ECO:0000256" key="1">
    <source>
        <dbReference type="SAM" id="Phobius"/>
    </source>
</evidence>
<name>A0ABU9JQZ5_9GAMM</name>
<evidence type="ECO:0000313" key="3">
    <source>
        <dbReference type="Proteomes" id="UP001455088"/>
    </source>
</evidence>
<dbReference type="Proteomes" id="UP001455088">
    <property type="component" value="Unassembled WGS sequence"/>
</dbReference>
<reference evidence="2 3" key="1">
    <citation type="submission" date="2024-04" db="EMBL/GenBank/DDBJ databases">
        <title>Bacterial endophytes with biocontrol capabilities against important plant pathogens.</title>
        <authorList>
            <person name="Alayande K.A."/>
        </authorList>
    </citation>
    <scope>NUCLEOTIDE SEQUENCE [LARGE SCALE GENOMIC DNA]</scope>
    <source>
        <strain evidence="2 3">KV22</strain>
    </source>
</reference>
<keyword evidence="1" id="KW-0812">Transmembrane</keyword>
<keyword evidence="1" id="KW-1133">Transmembrane helix</keyword>
<evidence type="ECO:0000313" key="2">
    <source>
        <dbReference type="EMBL" id="MEL3954285.1"/>
    </source>
</evidence>
<accession>A0ABU9JQZ5</accession>
<dbReference type="EMBL" id="JBBYHY010000006">
    <property type="protein sequence ID" value="MEL3954285.1"/>
    <property type="molecule type" value="Genomic_DNA"/>
</dbReference>
<keyword evidence="3" id="KW-1185">Reference proteome</keyword>
<sequence length="138" mass="14535">MSAWFFTALIYLVGFVGLASIGILPLRAWKALRSAFEGSLAPTARTTSLVFIALMAAVALWADMQITIRIFKCLTESYCGPGVASGWTYLATLGAVCIASAGTAGFSEDPGVLMHSEAASFLVDCGRQGWKGGDGKFI</sequence>
<gene>
    <name evidence="2" type="ORF">AAE039_11995</name>
</gene>
<keyword evidence="1" id="KW-0472">Membrane</keyword>